<dbReference type="Gene3D" id="1.25.40.10">
    <property type="entry name" value="Tetratricopeptide repeat domain"/>
    <property type="match status" value="1"/>
</dbReference>
<evidence type="ECO:0000313" key="6">
    <source>
        <dbReference type="Proteomes" id="UP000649617"/>
    </source>
</evidence>
<proteinExistence type="predicted"/>
<reference evidence="5" key="1">
    <citation type="submission" date="2021-02" db="EMBL/GenBank/DDBJ databases">
        <authorList>
            <person name="Dougan E. K."/>
            <person name="Rhodes N."/>
            <person name="Thang M."/>
            <person name="Chan C."/>
        </authorList>
    </citation>
    <scope>NUCLEOTIDE SEQUENCE</scope>
</reference>
<dbReference type="AlphaFoldDB" id="A0A812NB47"/>
<organism evidence="5 6">
    <name type="scientific">Symbiodinium pilosum</name>
    <name type="common">Dinoflagellate</name>
    <dbReference type="NCBI Taxonomy" id="2952"/>
    <lineage>
        <taxon>Eukaryota</taxon>
        <taxon>Sar</taxon>
        <taxon>Alveolata</taxon>
        <taxon>Dinophyceae</taxon>
        <taxon>Suessiales</taxon>
        <taxon>Symbiodiniaceae</taxon>
        <taxon>Symbiodinium</taxon>
    </lineage>
</organism>
<accession>A0A812NB47</accession>
<dbReference type="PANTHER" id="PTHR44835:SF1">
    <property type="entry name" value="PROTEIN O-GLCNAC TRANSFERASE"/>
    <property type="match status" value="1"/>
</dbReference>
<dbReference type="Pfam" id="PF13424">
    <property type="entry name" value="TPR_12"/>
    <property type="match status" value="1"/>
</dbReference>
<protein>
    <submittedName>
        <fullName evidence="5">SPY protein</fullName>
    </submittedName>
</protein>
<evidence type="ECO:0000256" key="4">
    <source>
        <dbReference type="PROSITE-ProRule" id="PRU00339"/>
    </source>
</evidence>
<comment type="caution">
    <text evidence="5">The sequence shown here is derived from an EMBL/GenBank/DDBJ whole genome shotgun (WGS) entry which is preliminary data.</text>
</comment>
<dbReference type="OrthoDB" id="420945at2759"/>
<dbReference type="Proteomes" id="UP000649617">
    <property type="component" value="Unassembled WGS sequence"/>
</dbReference>
<dbReference type="InterPro" id="IPR051939">
    <property type="entry name" value="Glycosyltr_41/O-GlcNAc_trsf"/>
</dbReference>
<evidence type="ECO:0000313" key="5">
    <source>
        <dbReference type="EMBL" id="CAE7302520.1"/>
    </source>
</evidence>
<dbReference type="SUPFAM" id="SSF48452">
    <property type="entry name" value="TPR-like"/>
    <property type="match status" value="1"/>
</dbReference>
<dbReference type="SMART" id="SM00028">
    <property type="entry name" value="TPR"/>
    <property type="match status" value="2"/>
</dbReference>
<feature type="repeat" description="TPR" evidence="4">
    <location>
        <begin position="44"/>
        <end position="77"/>
    </location>
</feature>
<keyword evidence="2" id="KW-0328">Glycosyltransferase</keyword>
<keyword evidence="4" id="KW-0802">TPR repeat</keyword>
<dbReference type="EMBL" id="CAJNIZ010010551">
    <property type="protein sequence ID" value="CAE7302520.1"/>
    <property type="molecule type" value="Genomic_DNA"/>
</dbReference>
<gene>
    <name evidence="5" type="primary">SPY</name>
    <name evidence="5" type="ORF">SPIL2461_LOCUS6829</name>
</gene>
<keyword evidence="6" id="KW-1185">Reference proteome</keyword>
<dbReference type="InterPro" id="IPR019734">
    <property type="entry name" value="TPR_rpt"/>
</dbReference>
<dbReference type="PROSITE" id="PS50293">
    <property type="entry name" value="TPR_REGION"/>
    <property type="match status" value="2"/>
</dbReference>
<feature type="repeat" description="TPR" evidence="4">
    <location>
        <begin position="10"/>
        <end position="43"/>
    </location>
</feature>
<name>A0A812NB47_SYMPI</name>
<dbReference type="InterPro" id="IPR011990">
    <property type="entry name" value="TPR-like_helical_dom_sf"/>
</dbReference>
<evidence type="ECO:0000256" key="3">
    <source>
        <dbReference type="ARBA" id="ARBA00022679"/>
    </source>
</evidence>
<sequence length="102" mass="11375">MAIQCNPRFAQTLNNLGVAYTTSGRLTEALEYLSRAVAVAPNYAEAYNNLGWLFWDHGDLAQALRMYERCIELSPTSKNPSQNRCLALLVQGLRLRDEGLGV</sequence>
<keyword evidence="3" id="KW-0808">Transferase</keyword>
<comment type="pathway">
    <text evidence="1">Protein modification; protein glycosylation.</text>
</comment>
<evidence type="ECO:0000256" key="1">
    <source>
        <dbReference type="ARBA" id="ARBA00004922"/>
    </source>
</evidence>
<evidence type="ECO:0000256" key="2">
    <source>
        <dbReference type="ARBA" id="ARBA00022676"/>
    </source>
</evidence>
<dbReference type="PROSITE" id="PS50005">
    <property type="entry name" value="TPR"/>
    <property type="match status" value="2"/>
</dbReference>
<dbReference type="GO" id="GO:0016757">
    <property type="term" value="F:glycosyltransferase activity"/>
    <property type="evidence" value="ECO:0007669"/>
    <property type="project" value="UniProtKB-KW"/>
</dbReference>
<dbReference type="PANTHER" id="PTHR44835">
    <property type="entry name" value="UDP-N-ACETYLGLUCOSAMINE--PEPTIDE N-ACETYLGLUCOSAMINYLTRANSFERASE SPINDLY-RELATED"/>
    <property type="match status" value="1"/>
</dbReference>